<dbReference type="InterPro" id="IPR058598">
    <property type="entry name" value="Gly_zipper-like_dom"/>
</dbReference>
<name>A0A4V2X835_9BACT</name>
<feature type="domain" description="Glycine zipper-like" evidence="2">
    <location>
        <begin position="26"/>
        <end position="71"/>
    </location>
</feature>
<keyword evidence="1" id="KW-1133">Transmembrane helix</keyword>
<sequence>MLILTAQTKDFSQQIKLKTMADTKKKNPGSGIAIGAALGLLFGLVYGKQSGNISQSIALGLAFGVAVGTIFDFARRG</sequence>
<organism evidence="3 4">
    <name type="scientific">Arundinibacter roseus</name>
    <dbReference type="NCBI Taxonomy" id="2070510"/>
    <lineage>
        <taxon>Bacteria</taxon>
        <taxon>Pseudomonadati</taxon>
        <taxon>Bacteroidota</taxon>
        <taxon>Cytophagia</taxon>
        <taxon>Cytophagales</taxon>
        <taxon>Spirosomataceae</taxon>
        <taxon>Arundinibacter</taxon>
    </lineage>
</organism>
<dbReference type="RefSeq" id="WP_132122294.1">
    <property type="nucleotide sequence ID" value="NZ_SMJU01000024.1"/>
</dbReference>
<dbReference type="EMBL" id="SMJU01000024">
    <property type="protein sequence ID" value="TDB58235.1"/>
    <property type="molecule type" value="Genomic_DNA"/>
</dbReference>
<gene>
    <name evidence="3" type="ORF">EZE20_23245</name>
</gene>
<accession>A0A4V2X835</accession>
<proteinExistence type="predicted"/>
<keyword evidence="1" id="KW-0472">Membrane</keyword>
<feature type="transmembrane region" description="Helical" evidence="1">
    <location>
        <begin position="53"/>
        <end position="74"/>
    </location>
</feature>
<keyword evidence="1" id="KW-0812">Transmembrane</keyword>
<dbReference type="Proteomes" id="UP000295706">
    <property type="component" value="Unassembled WGS sequence"/>
</dbReference>
<reference evidence="3 4" key="1">
    <citation type="submission" date="2019-02" db="EMBL/GenBank/DDBJ databases">
        <title>Arundinibacter roseus gen. nov., sp. nov., a new member of the family Cytophagaceae.</title>
        <authorList>
            <person name="Szuroczki S."/>
            <person name="Khayer B."/>
            <person name="Sproer C."/>
            <person name="Toumi M."/>
            <person name="Szabo A."/>
            <person name="Felfoldi T."/>
            <person name="Schumann P."/>
            <person name="Toth E."/>
        </authorList>
    </citation>
    <scope>NUCLEOTIDE SEQUENCE [LARGE SCALE GENOMIC DNA]</scope>
    <source>
        <strain evidence="3 4">DMA-k-7a</strain>
    </source>
</reference>
<evidence type="ECO:0000259" key="2">
    <source>
        <dbReference type="Pfam" id="PF26273"/>
    </source>
</evidence>
<feature type="transmembrane region" description="Helical" evidence="1">
    <location>
        <begin position="28"/>
        <end position="47"/>
    </location>
</feature>
<dbReference type="AlphaFoldDB" id="A0A4V2X835"/>
<comment type="caution">
    <text evidence="3">The sequence shown here is derived from an EMBL/GenBank/DDBJ whole genome shotgun (WGS) entry which is preliminary data.</text>
</comment>
<evidence type="ECO:0000256" key="1">
    <source>
        <dbReference type="SAM" id="Phobius"/>
    </source>
</evidence>
<protein>
    <recommendedName>
        <fullName evidence="2">Glycine zipper-like domain-containing protein</fullName>
    </recommendedName>
</protein>
<evidence type="ECO:0000313" key="3">
    <source>
        <dbReference type="EMBL" id="TDB58235.1"/>
    </source>
</evidence>
<keyword evidence="4" id="KW-1185">Reference proteome</keyword>
<dbReference type="Pfam" id="PF26273">
    <property type="entry name" value="Gly_zipper"/>
    <property type="match status" value="1"/>
</dbReference>
<evidence type="ECO:0000313" key="4">
    <source>
        <dbReference type="Proteomes" id="UP000295706"/>
    </source>
</evidence>